<gene>
    <name evidence="3" type="ORF">GCM10023195_79170</name>
</gene>
<feature type="transmembrane region" description="Helical" evidence="2">
    <location>
        <begin position="42"/>
        <end position="65"/>
    </location>
</feature>
<organism evidence="3 4">
    <name type="scientific">Actinoallomurus liliacearum</name>
    <dbReference type="NCBI Taxonomy" id="1080073"/>
    <lineage>
        <taxon>Bacteria</taxon>
        <taxon>Bacillati</taxon>
        <taxon>Actinomycetota</taxon>
        <taxon>Actinomycetes</taxon>
        <taxon>Streptosporangiales</taxon>
        <taxon>Thermomonosporaceae</taxon>
        <taxon>Actinoallomurus</taxon>
    </lineage>
</organism>
<feature type="transmembrane region" description="Helical" evidence="2">
    <location>
        <begin position="77"/>
        <end position="99"/>
    </location>
</feature>
<keyword evidence="2" id="KW-0472">Membrane</keyword>
<evidence type="ECO:0000313" key="4">
    <source>
        <dbReference type="Proteomes" id="UP001500212"/>
    </source>
</evidence>
<evidence type="ECO:0000256" key="1">
    <source>
        <dbReference type="SAM" id="MobiDB-lite"/>
    </source>
</evidence>
<accession>A0ABP8U0S9</accession>
<evidence type="ECO:0000313" key="3">
    <source>
        <dbReference type="EMBL" id="GAA4617703.1"/>
    </source>
</evidence>
<protein>
    <recommendedName>
        <fullName evidence="5">DUF4190 domain-containing protein</fullName>
    </recommendedName>
</protein>
<feature type="region of interest" description="Disordered" evidence="1">
    <location>
        <begin position="1"/>
        <end position="38"/>
    </location>
</feature>
<name>A0ABP8U0S9_9ACTN</name>
<keyword evidence="2" id="KW-1133">Transmembrane helix</keyword>
<dbReference type="RefSeq" id="WP_345365939.1">
    <property type="nucleotide sequence ID" value="NZ_BAABHJ010000040.1"/>
</dbReference>
<sequence>MGYPPQGPPGYGDGPPSAPPPPPGYGGGYGQPAQPQSSTPQVLSIIGIICWFCCSPAAIVLGFVAQGQFRAQGRPDTIARVAWIGGIVALALGVVSAIVRLQAGS</sequence>
<keyword evidence="4" id="KW-1185">Reference proteome</keyword>
<evidence type="ECO:0008006" key="5">
    <source>
        <dbReference type="Google" id="ProtNLM"/>
    </source>
</evidence>
<dbReference type="EMBL" id="BAABHJ010000040">
    <property type="protein sequence ID" value="GAA4617703.1"/>
    <property type="molecule type" value="Genomic_DNA"/>
</dbReference>
<proteinExistence type="predicted"/>
<comment type="caution">
    <text evidence="3">The sequence shown here is derived from an EMBL/GenBank/DDBJ whole genome shotgun (WGS) entry which is preliminary data.</text>
</comment>
<evidence type="ECO:0000256" key="2">
    <source>
        <dbReference type="SAM" id="Phobius"/>
    </source>
</evidence>
<keyword evidence="2" id="KW-0812">Transmembrane</keyword>
<dbReference type="Proteomes" id="UP001500212">
    <property type="component" value="Unassembled WGS sequence"/>
</dbReference>
<reference evidence="4" key="1">
    <citation type="journal article" date="2019" name="Int. J. Syst. Evol. Microbiol.">
        <title>The Global Catalogue of Microorganisms (GCM) 10K type strain sequencing project: providing services to taxonomists for standard genome sequencing and annotation.</title>
        <authorList>
            <consortium name="The Broad Institute Genomics Platform"/>
            <consortium name="The Broad Institute Genome Sequencing Center for Infectious Disease"/>
            <person name="Wu L."/>
            <person name="Ma J."/>
        </authorList>
    </citation>
    <scope>NUCLEOTIDE SEQUENCE [LARGE SCALE GENOMIC DNA]</scope>
    <source>
        <strain evidence="4">JCM 17938</strain>
    </source>
</reference>